<accession>A0A0R3MP62</accession>
<dbReference type="Proteomes" id="UP000051660">
    <property type="component" value="Unassembled WGS sequence"/>
</dbReference>
<feature type="transmembrane region" description="Helical" evidence="1">
    <location>
        <begin position="6"/>
        <end position="26"/>
    </location>
</feature>
<dbReference type="Pfam" id="PF11742">
    <property type="entry name" value="DUF3302"/>
    <property type="match status" value="1"/>
</dbReference>
<evidence type="ECO:0000313" key="3">
    <source>
        <dbReference type="Proteomes" id="UP000051660"/>
    </source>
</evidence>
<name>A0A0R3MP62_9BRAD</name>
<proteinExistence type="predicted"/>
<gene>
    <name evidence="2" type="ORF">CQ14_35315</name>
</gene>
<keyword evidence="1" id="KW-1133">Transmembrane helix</keyword>
<evidence type="ECO:0000313" key="2">
    <source>
        <dbReference type="EMBL" id="KRR19296.1"/>
    </source>
</evidence>
<dbReference type="AlphaFoldDB" id="A0A0R3MP62"/>
<feature type="transmembrane region" description="Helical" evidence="1">
    <location>
        <begin position="47"/>
        <end position="69"/>
    </location>
</feature>
<dbReference type="OrthoDB" id="5737744at2"/>
<organism evidence="2 3">
    <name type="scientific">Bradyrhizobium lablabi</name>
    <dbReference type="NCBI Taxonomy" id="722472"/>
    <lineage>
        <taxon>Bacteria</taxon>
        <taxon>Pseudomonadati</taxon>
        <taxon>Pseudomonadota</taxon>
        <taxon>Alphaproteobacteria</taxon>
        <taxon>Hyphomicrobiales</taxon>
        <taxon>Nitrobacteraceae</taxon>
        <taxon>Bradyrhizobium</taxon>
    </lineage>
</organism>
<evidence type="ECO:0000256" key="1">
    <source>
        <dbReference type="SAM" id="Phobius"/>
    </source>
</evidence>
<reference evidence="2 3" key="1">
    <citation type="submission" date="2014-03" db="EMBL/GenBank/DDBJ databases">
        <title>Bradyrhizobium valentinum sp. nov., isolated from effective nodules of Lupinus mariae-josephae, a lupine endemic of basic-lime soils in Eastern Spain.</title>
        <authorList>
            <person name="Duran D."/>
            <person name="Rey L."/>
            <person name="Navarro A."/>
            <person name="Busquets A."/>
            <person name="Imperial J."/>
            <person name="Ruiz-Argueso T."/>
        </authorList>
    </citation>
    <scope>NUCLEOTIDE SEQUENCE [LARGE SCALE GENOMIC DNA]</scope>
    <source>
        <strain evidence="2 3">CCBAU 23086</strain>
    </source>
</reference>
<keyword evidence="1" id="KW-0812">Transmembrane</keyword>
<keyword evidence="1" id="KW-0472">Membrane</keyword>
<dbReference type="RefSeq" id="WP_057861143.1">
    <property type="nucleotide sequence ID" value="NZ_LLYB01000097.1"/>
</dbReference>
<dbReference type="EMBL" id="LLYB01000097">
    <property type="protein sequence ID" value="KRR19296.1"/>
    <property type="molecule type" value="Genomic_DNA"/>
</dbReference>
<dbReference type="InterPro" id="IPR011223">
    <property type="entry name" value="UCP028770"/>
</dbReference>
<protein>
    <recommendedName>
        <fullName evidence="4">DUF3302 domain-containing protein</fullName>
    </recommendedName>
</protein>
<evidence type="ECO:0008006" key="4">
    <source>
        <dbReference type="Google" id="ProtNLM"/>
    </source>
</evidence>
<sequence length="82" mass="8935">MSGYDIFAWIVLIILIAVVIGVFCLMGALPGHIARSRGHPWADAVRVAGWITLIFGFALWPVALIWAYVDVPAPHVSGRPQP</sequence>
<comment type="caution">
    <text evidence="2">The sequence shown here is derived from an EMBL/GenBank/DDBJ whole genome shotgun (WGS) entry which is preliminary data.</text>
</comment>